<sequence>MIEQRLVQDRHSAHEAALSLYAVAKHGTKRGRRFVMQLVSDEPDRRHQLRKLFHGPVLADISQQVRLPDPDTGLVVRYTPKAWKQLFAEMFIEPRFERQVVRGRRVVVELPRSTEALTDDQFAKFTLQVIVFAVVELGVEFTEEGAQP</sequence>
<evidence type="ECO:0000313" key="1">
    <source>
        <dbReference type="EMBL" id="APW38464.1"/>
    </source>
</evidence>
<dbReference type="EMBL" id="CP019236">
    <property type="protein sequence ID" value="APW38464.1"/>
    <property type="molecule type" value="Genomic_DNA"/>
</dbReference>
<name>A0A1P8JXH0_9BURK</name>
<dbReference type="Gene3D" id="1.10.3790.10">
    <property type="entry name" value="NinB"/>
    <property type="match status" value="1"/>
</dbReference>
<dbReference type="SUPFAM" id="SSF103370">
    <property type="entry name" value="NinB"/>
    <property type="match status" value="1"/>
</dbReference>
<accession>A0A1P8JXH0</accession>
<protein>
    <recommendedName>
        <fullName evidence="3">NinB family protein</fullName>
    </recommendedName>
</protein>
<dbReference type="AlphaFoldDB" id="A0A1P8JXH0"/>
<dbReference type="InterPro" id="IPR036619">
    <property type="entry name" value="NinB_sf"/>
</dbReference>
<evidence type="ECO:0000313" key="2">
    <source>
        <dbReference type="Proteomes" id="UP000186609"/>
    </source>
</evidence>
<dbReference type="OrthoDB" id="7018195at2"/>
<proteinExistence type="predicted"/>
<evidence type="ECO:0008006" key="3">
    <source>
        <dbReference type="Google" id="ProtNLM"/>
    </source>
</evidence>
<dbReference type="RefSeq" id="WP_076200343.1">
    <property type="nucleotide sequence ID" value="NZ_CP019236.1"/>
</dbReference>
<organism evidence="1 2">
    <name type="scientific">Rhodoferax koreensis</name>
    <dbReference type="NCBI Taxonomy" id="1842727"/>
    <lineage>
        <taxon>Bacteria</taxon>
        <taxon>Pseudomonadati</taxon>
        <taxon>Pseudomonadota</taxon>
        <taxon>Betaproteobacteria</taxon>
        <taxon>Burkholderiales</taxon>
        <taxon>Comamonadaceae</taxon>
        <taxon>Rhodoferax</taxon>
    </lineage>
</organism>
<reference evidence="1 2" key="1">
    <citation type="submission" date="2017-01" db="EMBL/GenBank/DDBJ databases">
        <authorList>
            <person name="Mah S.A."/>
            <person name="Swanson W.J."/>
            <person name="Moy G.W."/>
            <person name="Vacquier V.D."/>
        </authorList>
    </citation>
    <scope>NUCLEOTIDE SEQUENCE [LARGE SCALE GENOMIC DNA]</scope>
    <source>
        <strain evidence="1 2">DCY110</strain>
    </source>
</reference>
<keyword evidence="2" id="KW-1185">Reference proteome</keyword>
<dbReference type="Proteomes" id="UP000186609">
    <property type="component" value="Chromosome"/>
</dbReference>
<dbReference type="KEGG" id="rhy:RD110_15690"/>
<dbReference type="STRING" id="1842727.RD110_15690"/>
<gene>
    <name evidence="1" type="ORF">RD110_15690</name>
</gene>